<keyword evidence="4" id="KW-0378">Hydrolase</keyword>
<keyword evidence="5" id="KW-1185">Reference proteome</keyword>
<dbReference type="Gene3D" id="2.60.40.1180">
    <property type="entry name" value="Golgi alpha-mannosidase II"/>
    <property type="match status" value="1"/>
</dbReference>
<dbReference type="PANTHER" id="PTHR10357:SF214">
    <property type="entry name" value="GLUCOSYLGLYCERATE PHOSPHORYLASE"/>
    <property type="match status" value="1"/>
</dbReference>
<reference evidence="5" key="1">
    <citation type="journal article" date="2019" name="Int. J. Syst. Evol. Microbiol.">
        <title>The Global Catalogue of Microorganisms (GCM) 10K type strain sequencing project: providing services to taxonomists for standard genome sequencing and annotation.</title>
        <authorList>
            <consortium name="The Broad Institute Genomics Platform"/>
            <consortium name="The Broad Institute Genome Sequencing Center for Infectious Disease"/>
            <person name="Wu L."/>
            <person name="Ma J."/>
        </authorList>
    </citation>
    <scope>NUCLEOTIDE SEQUENCE [LARGE SCALE GENOMIC DNA]</scope>
    <source>
        <strain evidence="5">NBRC 111756</strain>
    </source>
</reference>
<dbReference type="CDD" id="cd11356">
    <property type="entry name" value="AmyAc_Sucrose_phosphorylase-like_1"/>
    <property type="match status" value="1"/>
</dbReference>
<keyword evidence="1" id="KW-0328">Glycosyltransferase</keyword>
<dbReference type="InterPro" id="IPR013780">
    <property type="entry name" value="Glyco_hydro_b"/>
</dbReference>
<feature type="domain" description="Glycosyl hydrolase family 13 catalytic" evidence="3">
    <location>
        <begin position="56"/>
        <end position="487"/>
    </location>
</feature>
<dbReference type="EMBL" id="JBHSWE010000001">
    <property type="protein sequence ID" value="MFC6670174.1"/>
    <property type="molecule type" value="Genomic_DNA"/>
</dbReference>
<dbReference type="GO" id="GO:0016787">
    <property type="term" value="F:hydrolase activity"/>
    <property type="evidence" value="ECO:0007669"/>
    <property type="project" value="UniProtKB-KW"/>
</dbReference>
<keyword evidence="2" id="KW-0808">Transferase</keyword>
<evidence type="ECO:0000256" key="1">
    <source>
        <dbReference type="ARBA" id="ARBA00022676"/>
    </source>
</evidence>
<proteinExistence type="predicted"/>
<evidence type="ECO:0000259" key="3">
    <source>
        <dbReference type="SMART" id="SM00642"/>
    </source>
</evidence>
<dbReference type="SMART" id="SM00642">
    <property type="entry name" value="Aamy"/>
    <property type="match status" value="1"/>
</dbReference>
<dbReference type="InterPro" id="IPR016377">
    <property type="entry name" value="Sucrose_GGa_phosphorylase-rel"/>
</dbReference>
<gene>
    <name evidence="4" type="ORF">ACFQDL_08810</name>
</gene>
<dbReference type="Gene3D" id="3.90.400.10">
    <property type="entry name" value="Oligo-1,6-glucosidase, Domain 2"/>
    <property type="match status" value="1"/>
</dbReference>
<evidence type="ECO:0000256" key="2">
    <source>
        <dbReference type="ARBA" id="ARBA00022679"/>
    </source>
</evidence>
<evidence type="ECO:0000313" key="5">
    <source>
        <dbReference type="Proteomes" id="UP001596422"/>
    </source>
</evidence>
<dbReference type="InterPro" id="IPR017853">
    <property type="entry name" value="GH"/>
</dbReference>
<organism evidence="4 5">
    <name type="scientific">Marinobacterium aestuariivivens</name>
    <dbReference type="NCBI Taxonomy" id="1698799"/>
    <lineage>
        <taxon>Bacteria</taxon>
        <taxon>Pseudomonadati</taxon>
        <taxon>Pseudomonadota</taxon>
        <taxon>Gammaproteobacteria</taxon>
        <taxon>Oceanospirillales</taxon>
        <taxon>Oceanospirillaceae</taxon>
        <taxon>Marinobacterium</taxon>
    </lineage>
</organism>
<dbReference type="PANTHER" id="PTHR10357">
    <property type="entry name" value="ALPHA-AMYLASE FAMILY MEMBER"/>
    <property type="match status" value="1"/>
</dbReference>
<protein>
    <submittedName>
        <fullName evidence="4">Alpha-amylase family glycosyl hydrolase</fullName>
    </submittedName>
</protein>
<comment type="caution">
    <text evidence="4">The sequence shown here is derived from an EMBL/GenBank/DDBJ whole genome shotgun (WGS) entry which is preliminary data.</text>
</comment>
<evidence type="ECO:0000313" key="4">
    <source>
        <dbReference type="EMBL" id="MFC6670174.1"/>
    </source>
</evidence>
<dbReference type="PIRSF" id="PIRSF003059">
    <property type="entry name" value="Sucrose_phosphorylase"/>
    <property type="match status" value="1"/>
</dbReference>
<sequence>MTAPATPLEQRLAAHLQQLYPERDAAGLARECLQRLGLAADTPSPAPHRNLWDQSDIMVITYGDSLRSDSEPPLRTLSGFLEARLQDCISSVHILPFFPYSSDDGFSVMDYTTVNPSLGDWDDITAISRQFKVMGDLVINHCSSRSLWFENYRAGLEPGAGYFVEVPSEADLGAVVRPRTSPLLREVKTPGGERHVWCTFSHDQVDLDFRNPRVLLEFLGIIRLYLDRGIRWFRLDAVAFLWKIPGTPCINLPETHEVIRLLRLLIEHHSPDAVIVTETNIPNRENLTYFGNANEAHLIYNFSLPPLLINALVSGSCKHLKSWLMTMPPAQYGTAYLNFIASHDGVGLRPAEGLLSDWELQTLISTMQRFGGRVSSRTTAGGESCPYEINISLWDALRGTNARGPDQWQFARFLCAAAIMAALEGVPAYYIHSLVATGNDQARVDNTGSFRSINRHIWRSEDLEAALDSDSHHHRVFEAMRRLLRLRRRQPAFHPNATQYTLHTGEALFSFWRQSIDRRQSIFAIHNVSDQPQSVSLSELNLILTDQWLDLTSGETFENHLAQITLMPYQFLWLTNQSP</sequence>
<accession>A0ABW1ZYF1</accession>
<name>A0ABW1ZYF1_9GAMM</name>
<dbReference type="Pfam" id="PF00128">
    <property type="entry name" value="Alpha-amylase"/>
    <property type="match status" value="1"/>
</dbReference>
<dbReference type="InterPro" id="IPR006047">
    <property type="entry name" value="GH13_cat_dom"/>
</dbReference>
<dbReference type="RefSeq" id="WP_379908682.1">
    <property type="nucleotide sequence ID" value="NZ_JBHSWE010000001.1"/>
</dbReference>
<dbReference type="SUPFAM" id="SSF51445">
    <property type="entry name" value="(Trans)glycosidases"/>
    <property type="match status" value="1"/>
</dbReference>
<dbReference type="InterPro" id="IPR033746">
    <property type="entry name" value="GGa_phosphorylase"/>
</dbReference>
<dbReference type="Proteomes" id="UP001596422">
    <property type="component" value="Unassembled WGS sequence"/>
</dbReference>
<dbReference type="InterPro" id="IPR045857">
    <property type="entry name" value="O16G_dom_2"/>
</dbReference>
<dbReference type="Gene3D" id="3.20.20.80">
    <property type="entry name" value="Glycosidases"/>
    <property type="match status" value="1"/>
</dbReference>